<keyword evidence="2" id="KW-1185">Reference proteome</keyword>
<dbReference type="Proteomes" id="UP001500620">
    <property type="component" value="Unassembled WGS sequence"/>
</dbReference>
<protein>
    <recommendedName>
        <fullName evidence="3">Transposase</fullName>
    </recommendedName>
</protein>
<comment type="caution">
    <text evidence="1">The sequence shown here is derived from an EMBL/GenBank/DDBJ whole genome shotgun (WGS) entry which is preliminary data.</text>
</comment>
<dbReference type="EMBL" id="BAABAT010000134">
    <property type="protein sequence ID" value="GAA4264293.1"/>
    <property type="molecule type" value="Genomic_DNA"/>
</dbReference>
<evidence type="ECO:0000313" key="2">
    <source>
        <dbReference type="Proteomes" id="UP001500620"/>
    </source>
</evidence>
<reference evidence="2" key="1">
    <citation type="journal article" date="2019" name="Int. J. Syst. Evol. Microbiol.">
        <title>The Global Catalogue of Microorganisms (GCM) 10K type strain sequencing project: providing services to taxonomists for standard genome sequencing and annotation.</title>
        <authorList>
            <consortium name="The Broad Institute Genomics Platform"/>
            <consortium name="The Broad Institute Genome Sequencing Center for Infectious Disease"/>
            <person name="Wu L."/>
            <person name="Ma J."/>
        </authorList>
    </citation>
    <scope>NUCLEOTIDE SEQUENCE [LARGE SCALE GENOMIC DNA]</scope>
    <source>
        <strain evidence="2">JCM 17441</strain>
    </source>
</reference>
<evidence type="ECO:0000313" key="1">
    <source>
        <dbReference type="EMBL" id="GAA4264293.1"/>
    </source>
</evidence>
<gene>
    <name evidence="1" type="ORF">GCM10022255_116590</name>
</gene>
<name>A0ABP8DWB2_9ACTN</name>
<accession>A0ABP8DWB2</accession>
<sequence length="119" mass="13303">MQPSLTAVPAEVRGRRRAKYELVRRPAADGWDDDGSHASPCVTTNGERQCARCGMCGYAIKFDQQPIRLLISARATEYWHNPTRRRHVTEPSRTRRPPHNVTAAVLVTGRHVVAGNGPY</sequence>
<evidence type="ECO:0008006" key="3">
    <source>
        <dbReference type="Google" id="ProtNLM"/>
    </source>
</evidence>
<proteinExistence type="predicted"/>
<organism evidence="1 2">
    <name type="scientific">Dactylosporangium darangshiense</name>
    <dbReference type="NCBI Taxonomy" id="579108"/>
    <lineage>
        <taxon>Bacteria</taxon>
        <taxon>Bacillati</taxon>
        <taxon>Actinomycetota</taxon>
        <taxon>Actinomycetes</taxon>
        <taxon>Micromonosporales</taxon>
        <taxon>Micromonosporaceae</taxon>
        <taxon>Dactylosporangium</taxon>
    </lineage>
</organism>